<evidence type="ECO:0000256" key="6">
    <source>
        <dbReference type="ARBA" id="ARBA00022989"/>
    </source>
</evidence>
<sequence length="530" mass="56603">MVAQPSSEYVDTDTEKEKELSVESSTKGSLSTHDEVPQTEAEPSRALVSRFGPLGPFIAKLFELGVEARGVERVPENKRDSTYIWNNIFMWWSVNTVLTTVSIGVIAEPVFGLPLPVAAATILCFGALATCSVSFIATLGPKTGLRTMIISRFSSGYIGCIIYSILNIITELGFSVLCVVLGGQALAAVNPGTLPLEAGVVIIGVLSLIPCFIGYDVIHKSERYAWIPVTIVMLMLWGLGAKAGFNVSAERQLQATGRDLSADVLSFGGIVFGSFNGWAVVAADYNCRLPANVSAWKIFAMTFVGLYVPICMVEILGAALTSISDTAYVNAYADGGTGGLVAQVLSPWKGGGKFLLVILALSNLLNNVVNTYSAGLSIQALGRPFAKVPRFFWTLVCFAAYTIAGVVGRAHFSDILTNFLSILSYWTAWFVVIVAEEHVIFRRKGGRLGGYNLADWDSPTKLPIGIASLLAVGFGVAGAVVGMSEVWFTGPLGKKAGGLFGTDLGFELAAGFAAVTYPPLRWLEIHYTGR</sequence>
<keyword evidence="3 8" id="KW-0813">Transport</keyword>
<dbReference type="AlphaFoldDB" id="A0A0D2QEG3"/>
<dbReference type="Gene3D" id="1.10.4160.10">
    <property type="entry name" value="Hydantoin permease"/>
    <property type="match status" value="1"/>
</dbReference>
<dbReference type="InterPro" id="IPR001248">
    <property type="entry name" value="Pur-cyt_permease"/>
</dbReference>
<feature type="transmembrane region" description="Helical" evidence="10">
    <location>
        <begin position="265"/>
        <end position="286"/>
    </location>
</feature>
<feature type="compositionally biased region" description="Polar residues" evidence="9">
    <location>
        <begin position="22"/>
        <end position="31"/>
    </location>
</feature>
<evidence type="ECO:0000256" key="5">
    <source>
        <dbReference type="ARBA" id="ARBA00022692"/>
    </source>
</evidence>
<organism evidence="11 12">
    <name type="scientific">Hypholoma sublateritium (strain FD-334 SS-4)</name>
    <dbReference type="NCBI Taxonomy" id="945553"/>
    <lineage>
        <taxon>Eukaryota</taxon>
        <taxon>Fungi</taxon>
        <taxon>Dikarya</taxon>
        <taxon>Basidiomycota</taxon>
        <taxon>Agaricomycotina</taxon>
        <taxon>Agaricomycetes</taxon>
        <taxon>Agaricomycetidae</taxon>
        <taxon>Agaricales</taxon>
        <taxon>Agaricineae</taxon>
        <taxon>Strophariaceae</taxon>
        <taxon>Hypholoma</taxon>
    </lineage>
</organism>
<keyword evidence="12" id="KW-1185">Reference proteome</keyword>
<dbReference type="PIRSF" id="PIRSF002744">
    <property type="entry name" value="Pur-cyt_permease"/>
    <property type="match status" value="1"/>
</dbReference>
<name>A0A0D2QEG3_HYPSF</name>
<evidence type="ECO:0008006" key="13">
    <source>
        <dbReference type="Google" id="ProtNLM"/>
    </source>
</evidence>
<comment type="subcellular location">
    <subcellularLocation>
        <location evidence="1">Membrane</location>
        <topology evidence="1">Multi-pass membrane protein</topology>
    </subcellularLocation>
</comment>
<dbReference type="InterPro" id="IPR026030">
    <property type="entry name" value="Pur-cyt_permease_Fcy2/21/22"/>
</dbReference>
<evidence type="ECO:0000256" key="2">
    <source>
        <dbReference type="ARBA" id="ARBA00008974"/>
    </source>
</evidence>
<dbReference type="OMA" id="AQVLSPW"/>
<evidence type="ECO:0000256" key="10">
    <source>
        <dbReference type="SAM" id="Phobius"/>
    </source>
</evidence>
<dbReference type="FunFam" id="1.10.4160.10:FF:000002">
    <property type="entry name" value="Purine-cytosine permease fcyB"/>
    <property type="match status" value="1"/>
</dbReference>
<dbReference type="PANTHER" id="PTHR31806">
    <property type="entry name" value="PURINE-CYTOSINE PERMEASE FCY2-RELATED"/>
    <property type="match status" value="1"/>
</dbReference>
<feature type="transmembrane region" description="Helical" evidence="10">
    <location>
        <begin position="422"/>
        <end position="441"/>
    </location>
</feature>
<feature type="transmembrane region" description="Helical" evidence="10">
    <location>
        <begin position="198"/>
        <end position="218"/>
    </location>
</feature>
<keyword evidence="7 8" id="KW-0472">Membrane</keyword>
<dbReference type="Proteomes" id="UP000054270">
    <property type="component" value="Unassembled WGS sequence"/>
</dbReference>
<evidence type="ECO:0000256" key="9">
    <source>
        <dbReference type="SAM" id="MobiDB-lite"/>
    </source>
</evidence>
<dbReference type="GO" id="GO:0022857">
    <property type="term" value="F:transmembrane transporter activity"/>
    <property type="evidence" value="ECO:0007669"/>
    <property type="project" value="InterPro"/>
</dbReference>
<gene>
    <name evidence="11" type="ORF">HYPSUDRAFT_126345</name>
</gene>
<dbReference type="OrthoDB" id="2116389at2759"/>
<dbReference type="PANTHER" id="PTHR31806:SF1">
    <property type="entry name" value="PURINE-CYTOSINE PERMEASE FCY2-RELATED"/>
    <property type="match status" value="1"/>
</dbReference>
<keyword evidence="5 10" id="KW-0812">Transmembrane</keyword>
<dbReference type="GO" id="GO:0005886">
    <property type="term" value="C:plasma membrane"/>
    <property type="evidence" value="ECO:0007669"/>
    <property type="project" value="TreeGrafter"/>
</dbReference>
<dbReference type="Pfam" id="PF02133">
    <property type="entry name" value="Transp_cyt_pur"/>
    <property type="match status" value="1"/>
</dbReference>
<feature type="region of interest" description="Disordered" evidence="9">
    <location>
        <begin position="1"/>
        <end position="44"/>
    </location>
</feature>
<protein>
    <recommendedName>
        <fullName evidence="13">Purine-cytosine permease</fullName>
    </recommendedName>
</protein>
<dbReference type="STRING" id="945553.A0A0D2QEG3"/>
<accession>A0A0D2QEG3</accession>
<evidence type="ECO:0000313" key="12">
    <source>
        <dbReference type="Proteomes" id="UP000054270"/>
    </source>
</evidence>
<evidence type="ECO:0000256" key="4">
    <source>
        <dbReference type="ARBA" id="ARBA00022553"/>
    </source>
</evidence>
<feature type="transmembrane region" description="Helical" evidence="10">
    <location>
        <begin position="354"/>
        <end position="378"/>
    </location>
</feature>
<feature type="transmembrane region" description="Helical" evidence="10">
    <location>
        <begin position="504"/>
        <end position="523"/>
    </location>
</feature>
<keyword evidence="4" id="KW-0597">Phosphoprotein</keyword>
<feature type="transmembrane region" description="Helical" evidence="10">
    <location>
        <begin position="298"/>
        <end position="320"/>
    </location>
</feature>
<reference evidence="12" key="1">
    <citation type="submission" date="2014-04" db="EMBL/GenBank/DDBJ databases">
        <title>Evolutionary Origins and Diversification of the Mycorrhizal Mutualists.</title>
        <authorList>
            <consortium name="DOE Joint Genome Institute"/>
            <consortium name="Mycorrhizal Genomics Consortium"/>
            <person name="Kohler A."/>
            <person name="Kuo A."/>
            <person name="Nagy L.G."/>
            <person name="Floudas D."/>
            <person name="Copeland A."/>
            <person name="Barry K.W."/>
            <person name="Cichocki N."/>
            <person name="Veneault-Fourrey C."/>
            <person name="LaButti K."/>
            <person name="Lindquist E.A."/>
            <person name="Lipzen A."/>
            <person name="Lundell T."/>
            <person name="Morin E."/>
            <person name="Murat C."/>
            <person name="Riley R."/>
            <person name="Ohm R."/>
            <person name="Sun H."/>
            <person name="Tunlid A."/>
            <person name="Henrissat B."/>
            <person name="Grigoriev I.V."/>
            <person name="Hibbett D.S."/>
            <person name="Martin F."/>
        </authorList>
    </citation>
    <scope>NUCLEOTIDE SEQUENCE [LARGE SCALE GENOMIC DNA]</scope>
    <source>
        <strain evidence="12">FD-334 SS-4</strain>
    </source>
</reference>
<evidence type="ECO:0000256" key="7">
    <source>
        <dbReference type="ARBA" id="ARBA00023136"/>
    </source>
</evidence>
<proteinExistence type="inferred from homology"/>
<evidence type="ECO:0000256" key="1">
    <source>
        <dbReference type="ARBA" id="ARBA00004141"/>
    </source>
</evidence>
<evidence type="ECO:0000313" key="11">
    <source>
        <dbReference type="EMBL" id="KJA29990.1"/>
    </source>
</evidence>
<evidence type="ECO:0000256" key="3">
    <source>
        <dbReference type="ARBA" id="ARBA00022448"/>
    </source>
</evidence>
<feature type="transmembrane region" description="Helical" evidence="10">
    <location>
        <begin position="113"/>
        <end position="139"/>
    </location>
</feature>
<comment type="similarity">
    <text evidence="2 8">Belongs to the purine-cytosine permease (2.A.39) family.</text>
</comment>
<feature type="transmembrane region" description="Helical" evidence="10">
    <location>
        <begin position="462"/>
        <end position="484"/>
    </location>
</feature>
<feature type="transmembrane region" description="Helical" evidence="10">
    <location>
        <begin position="160"/>
        <end position="186"/>
    </location>
</feature>
<evidence type="ECO:0000256" key="8">
    <source>
        <dbReference type="PIRNR" id="PIRNR002744"/>
    </source>
</evidence>
<feature type="transmembrane region" description="Helical" evidence="10">
    <location>
        <begin position="88"/>
        <end position="107"/>
    </location>
</feature>
<keyword evidence="6 10" id="KW-1133">Transmembrane helix</keyword>
<dbReference type="EMBL" id="KN817518">
    <property type="protein sequence ID" value="KJA29990.1"/>
    <property type="molecule type" value="Genomic_DNA"/>
</dbReference>
<feature type="transmembrane region" description="Helical" evidence="10">
    <location>
        <begin position="225"/>
        <end position="245"/>
    </location>
</feature>
<feature type="transmembrane region" description="Helical" evidence="10">
    <location>
        <begin position="390"/>
        <end position="410"/>
    </location>
</feature>
<dbReference type="GO" id="GO:0000329">
    <property type="term" value="C:fungal-type vacuole membrane"/>
    <property type="evidence" value="ECO:0007669"/>
    <property type="project" value="TreeGrafter"/>
</dbReference>
<dbReference type="GO" id="GO:0015851">
    <property type="term" value="P:nucleobase transport"/>
    <property type="evidence" value="ECO:0007669"/>
    <property type="project" value="UniProtKB-ARBA"/>
</dbReference>